<evidence type="ECO:0000256" key="3">
    <source>
        <dbReference type="SAM" id="MobiDB-lite"/>
    </source>
</evidence>
<dbReference type="InterPro" id="IPR002347">
    <property type="entry name" value="SDR_fam"/>
</dbReference>
<dbReference type="Gene3D" id="3.40.50.720">
    <property type="entry name" value="NAD(P)-binding Rossmann-like Domain"/>
    <property type="match status" value="1"/>
</dbReference>
<comment type="caution">
    <text evidence="4">The sequence shown here is derived from an EMBL/GenBank/DDBJ whole genome shotgun (WGS) entry which is preliminary data.</text>
</comment>
<dbReference type="PRINTS" id="PR00081">
    <property type="entry name" value="GDHRDH"/>
</dbReference>
<protein>
    <submittedName>
        <fullName evidence="4">Short-subunit dehydrogenase</fullName>
    </submittedName>
</protein>
<dbReference type="RefSeq" id="WP_185074088.1">
    <property type="nucleotide sequence ID" value="NZ_JACHMB010000001.1"/>
</dbReference>
<keyword evidence="5" id="KW-1185">Reference proteome</keyword>
<dbReference type="EMBL" id="JACHMB010000001">
    <property type="protein sequence ID" value="MBB5780664.1"/>
    <property type="molecule type" value="Genomic_DNA"/>
</dbReference>
<evidence type="ECO:0000256" key="1">
    <source>
        <dbReference type="ARBA" id="ARBA00006484"/>
    </source>
</evidence>
<dbReference type="PANTHER" id="PTHR44196">
    <property type="entry name" value="DEHYDROGENASE/REDUCTASE SDR FAMILY MEMBER 7B"/>
    <property type="match status" value="1"/>
</dbReference>
<gene>
    <name evidence="4" type="ORF">HD596_007420</name>
</gene>
<dbReference type="SUPFAM" id="SSF51735">
    <property type="entry name" value="NAD(P)-binding Rossmann-fold domains"/>
    <property type="match status" value="1"/>
</dbReference>
<comment type="similarity">
    <text evidence="1">Belongs to the short-chain dehydrogenases/reductases (SDR) family.</text>
</comment>
<keyword evidence="2" id="KW-0560">Oxidoreductase</keyword>
<dbReference type="GO" id="GO:0016491">
    <property type="term" value="F:oxidoreductase activity"/>
    <property type="evidence" value="ECO:0007669"/>
    <property type="project" value="UniProtKB-KW"/>
</dbReference>
<evidence type="ECO:0000313" key="5">
    <source>
        <dbReference type="Proteomes" id="UP000579153"/>
    </source>
</evidence>
<accession>A0A7W9GBD6</accession>
<dbReference type="CDD" id="cd05233">
    <property type="entry name" value="SDR_c"/>
    <property type="match status" value="1"/>
</dbReference>
<sequence length="300" mass="32180">MSTTRGRPGHDRSTRPLALVTGASSGIGYQLALLFARDGYDLVATGHSDRIHRIADDFARYGAQVVPVQADLADRDGVRAVWQAVQDTGRRLEAAVLNAGRSLGGAFLDTDLDDELDLIALNATSVVTLAKPVVRHMAEHGTGRILITSSISATTPTPYETVYGPTRAFTYMFAESLRQELKDRAPGVTVTVLLPGATDSDFHARAGMNDTRLGPGARKNSRVQVAAQGFRALMAGKDAVVGGDLATKLTRLANRILPEPFKAARQARLTRPHDAPARRPRPATRTGQAEKRPSKASGRL</sequence>
<name>A0A7W9GBD6_9ACTN</name>
<dbReference type="AlphaFoldDB" id="A0A7W9GBD6"/>
<organism evidence="4 5">
    <name type="scientific">Nonomuraea jabiensis</name>
    <dbReference type="NCBI Taxonomy" id="882448"/>
    <lineage>
        <taxon>Bacteria</taxon>
        <taxon>Bacillati</taxon>
        <taxon>Actinomycetota</taxon>
        <taxon>Actinomycetes</taxon>
        <taxon>Streptosporangiales</taxon>
        <taxon>Streptosporangiaceae</taxon>
        <taxon>Nonomuraea</taxon>
    </lineage>
</organism>
<dbReference type="GO" id="GO:0016020">
    <property type="term" value="C:membrane"/>
    <property type="evidence" value="ECO:0007669"/>
    <property type="project" value="TreeGrafter"/>
</dbReference>
<proteinExistence type="inferred from homology"/>
<reference evidence="4 5" key="1">
    <citation type="submission" date="2020-08" db="EMBL/GenBank/DDBJ databases">
        <title>Sequencing the genomes of 1000 actinobacteria strains.</title>
        <authorList>
            <person name="Klenk H.-P."/>
        </authorList>
    </citation>
    <scope>NUCLEOTIDE SEQUENCE [LARGE SCALE GENOMIC DNA]</scope>
    <source>
        <strain evidence="4 5">DSM 45507</strain>
    </source>
</reference>
<dbReference type="InterPro" id="IPR036291">
    <property type="entry name" value="NAD(P)-bd_dom_sf"/>
</dbReference>
<dbReference type="PANTHER" id="PTHR44196:SF2">
    <property type="entry name" value="SHORT-CHAIN DEHYDROGENASE-RELATED"/>
    <property type="match status" value="1"/>
</dbReference>
<feature type="region of interest" description="Disordered" evidence="3">
    <location>
        <begin position="263"/>
        <end position="300"/>
    </location>
</feature>
<evidence type="ECO:0000313" key="4">
    <source>
        <dbReference type="EMBL" id="MBB5780664.1"/>
    </source>
</evidence>
<dbReference type="Proteomes" id="UP000579153">
    <property type="component" value="Unassembled WGS sequence"/>
</dbReference>
<dbReference type="Pfam" id="PF00106">
    <property type="entry name" value="adh_short"/>
    <property type="match status" value="1"/>
</dbReference>
<evidence type="ECO:0000256" key="2">
    <source>
        <dbReference type="ARBA" id="ARBA00023002"/>
    </source>
</evidence>